<name>A0A7R9YIL7_DIALT</name>
<evidence type="ECO:0000313" key="2">
    <source>
        <dbReference type="EMBL" id="CAD8268588.1"/>
    </source>
</evidence>
<dbReference type="EMBL" id="HBEB01004484">
    <property type="protein sequence ID" value="CAD8268588.1"/>
    <property type="molecule type" value="Transcribed_RNA"/>
</dbReference>
<keyword evidence="1" id="KW-0812">Transmembrane</keyword>
<keyword evidence="1" id="KW-1133">Transmembrane helix</keyword>
<feature type="transmembrane region" description="Helical" evidence="1">
    <location>
        <begin position="109"/>
        <end position="130"/>
    </location>
</feature>
<dbReference type="AlphaFoldDB" id="A0A7R9YIL7"/>
<organism evidence="2">
    <name type="scientific">Diacronema lutheri</name>
    <name type="common">Unicellular marine alga</name>
    <name type="synonym">Monochrysis lutheri</name>
    <dbReference type="NCBI Taxonomy" id="2081491"/>
    <lineage>
        <taxon>Eukaryota</taxon>
        <taxon>Haptista</taxon>
        <taxon>Haptophyta</taxon>
        <taxon>Pavlovophyceae</taxon>
        <taxon>Pavlovales</taxon>
        <taxon>Pavlovaceae</taxon>
        <taxon>Diacronema</taxon>
    </lineage>
</organism>
<proteinExistence type="predicted"/>
<accession>A0A7R9YIL7</accession>
<gene>
    <name evidence="2" type="ORF">PLUT1463_LOCUS2902</name>
</gene>
<reference evidence="2" key="1">
    <citation type="submission" date="2021-01" db="EMBL/GenBank/DDBJ databases">
        <authorList>
            <person name="Corre E."/>
            <person name="Pelletier E."/>
            <person name="Niang G."/>
            <person name="Scheremetjew M."/>
            <person name="Finn R."/>
            <person name="Kale V."/>
            <person name="Holt S."/>
            <person name="Cochrane G."/>
            <person name="Meng A."/>
            <person name="Brown T."/>
            <person name="Cohen L."/>
        </authorList>
    </citation>
    <scope>NUCLEOTIDE SEQUENCE</scope>
    <source>
        <strain evidence="2">RCC1537</strain>
    </source>
</reference>
<evidence type="ECO:0000256" key="1">
    <source>
        <dbReference type="SAM" id="Phobius"/>
    </source>
</evidence>
<sequence>MSLAIATLVWATVAVRPHAFSARSSWHWSAQRAPRRASGSVPRMCSAPDPLASANATVQVGGTSYEWSREADIAPAPFVWQLRRKAAQQPNLLGIRERAAPPGNVRQRAVQAVVLIALIVGCALSLFFGISRDLLPSSFVEEPPALRADQSAQ</sequence>
<keyword evidence="1" id="KW-0472">Membrane</keyword>
<protein>
    <submittedName>
        <fullName evidence="2">Uncharacterized protein</fullName>
    </submittedName>
</protein>